<dbReference type="InterPro" id="IPR043164">
    <property type="entry name" value="Ribosomal_uL10-like_insert_sf"/>
</dbReference>
<evidence type="ECO:0000256" key="2">
    <source>
        <dbReference type="ARBA" id="ARBA00008889"/>
    </source>
</evidence>
<dbReference type="InterPro" id="IPR001790">
    <property type="entry name" value="Ribosomal_uL10"/>
</dbReference>
<dbReference type="GO" id="GO:0022625">
    <property type="term" value="C:cytosolic large ribosomal subunit"/>
    <property type="evidence" value="ECO:0007669"/>
    <property type="project" value="TreeGrafter"/>
</dbReference>
<dbReference type="GO" id="GO:0002181">
    <property type="term" value="P:cytoplasmic translation"/>
    <property type="evidence" value="ECO:0007669"/>
    <property type="project" value="TreeGrafter"/>
</dbReference>
<proteinExistence type="inferred from homology"/>
<dbReference type="AlphaFoldDB" id="A0A2K5CG93"/>
<dbReference type="GO" id="GO:0070180">
    <property type="term" value="F:large ribosomal subunit rRNA binding"/>
    <property type="evidence" value="ECO:0007669"/>
    <property type="project" value="TreeGrafter"/>
</dbReference>
<dbReference type="InterPro" id="IPR043141">
    <property type="entry name" value="Ribosomal_uL10-like_sf"/>
</dbReference>
<evidence type="ECO:0000256" key="1">
    <source>
        <dbReference type="ARBA" id="ARBA00002200"/>
    </source>
</evidence>
<dbReference type="GO" id="GO:0003735">
    <property type="term" value="F:structural constituent of ribosome"/>
    <property type="evidence" value="ECO:0007669"/>
    <property type="project" value="TreeGrafter"/>
</dbReference>
<dbReference type="Gene3D" id="3.30.70.1730">
    <property type="match status" value="1"/>
</dbReference>
<accession>A0A2K5CG93</accession>
<dbReference type="CDD" id="cd05795">
    <property type="entry name" value="Ribosomal_P0_L10e"/>
    <property type="match status" value="1"/>
</dbReference>
<name>A0A2K5CG93_AOTNA</name>
<evidence type="ECO:0000256" key="4">
    <source>
        <dbReference type="ARBA" id="ARBA00023274"/>
    </source>
</evidence>
<dbReference type="FunFam" id="3.90.105.20:FF:000001">
    <property type="entry name" value="60S acidic ribosomal protein P0"/>
    <property type="match status" value="1"/>
</dbReference>
<evidence type="ECO:0000256" key="5">
    <source>
        <dbReference type="ARBA" id="ARBA00035202"/>
    </source>
</evidence>
<organism evidence="8 9">
    <name type="scientific">Aotus nancymaae</name>
    <name type="common">Ma's night monkey</name>
    <dbReference type="NCBI Taxonomy" id="37293"/>
    <lineage>
        <taxon>Eukaryota</taxon>
        <taxon>Metazoa</taxon>
        <taxon>Chordata</taxon>
        <taxon>Craniata</taxon>
        <taxon>Vertebrata</taxon>
        <taxon>Euteleostomi</taxon>
        <taxon>Mammalia</taxon>
        <taxon>Eutheria</taxon>
        <taxon>Euarchontoglires</taxon>
        <taxon>Primates</taxon>
        <taxon>Haplorrhini</taxon>
        <taxon>Platyrrhini</taxon>
        <taxon>Aotidae</taxon>
        <taxon>Aotus</taxon>
    </lineage>
</organism>
<feature type="domain" description="Large ribosomal subunit protein uL10-like insertion" evidence="7">
    <location>
        <begin position="94"/>
        <end position="139"/>
    </location>
</feature>
<evidence type="ECO:0000259" key="7">
    <source>
        <dbReference type="Pfam" id="PF17777"/>
    </source>
</evidence>
<keyword evidence="3" id="KW-0689">Ribosomal protein</keyword>
<evidence type="ECO:0000313" key="8">
    <source>
        <dbReference type="Ensembl" id="ENSANAP00000007738.1"/>
    </source>
</evidence>
<reference evidence="8" key="1">
    <citation type="submission" date="2025-08" db="UniProtKB">
        <authorList>
            <consortium name="Ensembl"/>
        </authorList>
    </citation>
    <scope>IDENTIFICATION</scope>
</reference>
<dbReference type="PANTHER" id="PTHR45699">
    <property type="entry name" value="60S ACIDIC RIBOSOMAL PROTEIN P0"/>
    <property type="match status" value="1"/>
</dbReference>
<keyword evidence="9" id="KW-1185">Reference proteome</keyword>
<dbReference type="SUPFAM" id="SSF160369">
    <property type="entry name" value="Ribosomal protein L10-like"/>
    <property type="match status" value="1"/>
</dbReference>
<dbReference type="Ensembl" id="ENSANAT00000025516.1">
    <property type="protein sequence ID" value="ENSANAP00000007738.1"/>
    <property type="gene ID" value="ENSANAG00000021939.1"/>
</dbReference>
<dbReference type="Pfam" id="PF17777">
    <property type="entry name" value="RL10P_insert"/>
    <property type="match status" value="1"/>
</dbReference>
<sequence>QLLDDYLKCFIVGADNVGSKQMQQIRMTLHRQAVVLMGKNTVRLKAVRGHLENNSPPEKLLPHPGKCGLVFTKEDLTEIRDLLLANKVPAATHAGTIAPCEVTVPAQNTGLGPEKVSFLQALGISTKIFRGTIEILTDVFHIQLLSHSEFSLNHSTYTYDLTYLPCINTFMFHVLFTSHSFLLSSTQRYSMTCYI</sequence>
<dbReference type="Pfam" id="PF00466">
    <property type="entry name" value="Ribosomal_L10"/>
    <property type="match status" value="1"/>
</dbReference>
<dbReference type="Gene3D" id="3.90.105.20">
    <property type="match status" value="1"/>
</dbReference>
<dbReference type="GO" id="GO:0000027">
    <property type="term" value="P:ribosomal large subunit assembly"/>
    <property type="evidence" value="ECO:0007669"/>
    <property type="project" value="TreeGrafter"/>
</dbReference>
<evidence type="ECO:0000256" key="3">
    <source>
        <dbReference type="ARBA" id="ARBA00022980"/>
    </source>
</evidence>
<protein>
    <recommendedName>
        <fullName evidence="5">Large ribosomal subunit protein uL10</fullName>
    </recommendedName>
    <alternativeName>
        <fullName evidence="6">60S acidic ribosomal protein P0</fullName>
    </alternativeName>
</protein>
<evidence type="ECO:0000256" key="6">
    <source>
        <dbReference type="ARBA" id="ARBA00035444"/>
    </source>
</evidence>
<dbReference type="InterPro" id="IPR040637">
    <property type="entry name" value="Ribosomal_uL10-like_insert"/>
</dbReference>
<dbReference type="PANTHER" id="PTHR45699:SF3">
    <property type="entry name" value="LARGE RIBOSOMAL SUBUNIT PROTEIN UL10"/>
    <property type="match status" value="1"/>
</dbReference>
<dbReference type="InterPro" id="IPR050323">
    <property type="entry name" value="Ribosomal_protein_uL10"/>
</dbReference>
<keyword evidence="4" id="KW-0687">Ribonucleoprotein</keyword>
<comment type="function">
    <text evidence="1">Ribosomal protein P0 is the functional equivalent of E.coli protein L10.</text>
</comment>
<comment type="similarity">
    <text evidence="2">Belongs to the universal ribosomal protein uL10 family.</text>
</comment>
<evidence type="ECO:0000313" key="9">
    <source>
        <dbReference type="Proteomes" id="UP000233020"/>
    </source>
</evidence>
<reference evidence="8" key="2">
    <citation type="submission" date="2025-09" db="UniProtKB">
        <authorList>
            <consortium name="Ensembl"/>
        </authorList>
    </citation>
    <scope>IDENTIFICATION</scope>
</reference>
<dbReference type="Proteomes" id="UP000233020">
    <property type="component" value="Unplaced"/>
</dbReference>
<dbReference type="GeneTree" id="ENSGT00390000017839"/>